<dbReference type="Gene3D" id="1.10.1200.10">
    <property type="entry name" value="ACP-like"/>
    <property type="match status" value="1"/>
</dbReference>
<keyword evidence="7" id="KW-1185">Reference proteome</keyword>
<keyword evidence="3" id="KW-0596">Phosphopantetheine</keyword>
<keyword evidence="4" id="KW-0597">Phosphoprotein</keyword>
<dbReference type="FunFam" id="3.40.50.980:FF:000001">
    <property type="entry name" value="Non-ribosomal peptide synthetase"/>
    <property type="match status" value="1"/>
</dbReference>
<dbReference type="InterPro" id="IPR020845">
    <property type="entry name" value="AMP-binding_CS"/>
</dbReference>
<evidence type="ECO:0000256" key="1">
    <source>
        <dbReference type="ARBA" id="ARBA00001957"/>
    </source>
</evidence>
<dbReference type="InterPro" id="IPR020806">
    <property type="entry name" value="PKS_PP-bd"/>
</dbReference>
<accession>A0A1A9HZW3</accession>
<evidence type="ECO:0000256" key="4">
    <source>
        <dbReference type="ARBA" id="ARBA00022553"/>
    </source>
</evidence>
<dbReference type="SUPFAM" id="SSF53474">
    <property type="entry name" value="alpha/beta-Hydrolases"/>
    <property type="match status" value="1"/>
</dbReference>
<dbReference type="EMBL" id="CP015772">
    <property type="protein sequence ID" value="ANH80020.1"/>
    <property type="molecule type" value="Genomic_DNA"/>
</dbReference>
<dbReference type="PROSITE" id="PS50075">
    <property type="entry name" value="CARRIER"/>
    <property type="match status" value="1"/>
</dbReference>
<dbReference type="SUPFAM" id="SSF56801">
    <property type="entry name" value="Acetyl-CoA synthetase-like"/>
    <property type="match status" value="1"/>
</dbReference>
<evidence type="ECO:0000259" key="5">
    <source>
        <dbReference type="PROSITE" id="PS50075"/>
    </source>
</evidence>
<dbReference type="SMART" id="SM00823">
    <property type="entry name" value="PKS_PP"/>
    <property type="match status" value="1"/>
</dbReference>
<dbReference type="Pfam" id="PF00975">
    <property type="entry name" value="Thioesterase"/>
    <property type="match status" value="1"/>
</dbReference>
<comment type="cofactor">
    <cofactor evidence="1">
        <name>pantetheine 4'-phosphate</name>
        <dbReference type="ChEBI" id="CHEBI:47942"/>
    </cofactor>
</comment>
<feature type="domain" description="Carrier" evidence="5">
    <location>
        <begin position="528"/>
        <end position="603"/>
    </location>
</feature>
<dbReference type="Gene3D" id="3.40.50.1820">
    <property type="entry name" value="alpha/beta hydrolase"/>
    <property type="match status" value="1"/>
</dbReference>
<dbReference type="InterPro" id="IPR001031">
    <property type="entry name" value="Thioesterase"/>
</dbReference>
<dbReference type="FunFam" id="3.40.50.12780:FF:000012">
    <property type="entry name" value="Non-ribosomal peptide synthetase"/>
    <property type="match status" value="1"/>
</dbReference>
<dbReference type="Pfam" id="PF13193">
    <property type="entry name" value="AMP-binding_C"/>
    <property type="match status" value="1"/>
</dbReference>
<dbReference type="InterPro" id="IPR045851">
    <property type="entry name" value="AMP-bd_C_sf"/>
</dbReference>
<dbReference type="InterPro" id="IPR025110">
    <property type="entry name" value="AMP-bd_C"/>
</dbReference>
<dbReference type="GO" id="GO:0043041">
    <property type="term" value="P:amino acid activation for nonribosomal peptide biosynthetic process"/>
    <property type="evidence" value="ECO:0007669"/>
    <property type="project" value="TreeGrafter"/>
</dbReference>
<dbReference type="PANTHER" id="PTHR45527:SF1">
    <property type="entry name" value="FATTY ACID SYNTHASE"/>
    <property type="match status" value="1"/>
</dbReference>
<dbReference type="RefSeq" id="WP_067751669.1">
    <property type="nucleotide sequence ID" value="NZ_CP015772.1"/>
</dbReference>
<comment type="similarity">
    <text evidence="2">Belongs to the ATP-dependent AMP-binding enzyme family.</text>
</comment>
<dbReference type="FunFam" id="3.30.300.30:FF:000010">
    <property type="entry name" value="Enterobactin synthetase component F"/>
    <property type="match status" value="1"/>
</dbReference>
<proteinExistence type="inferred from homology"/>
<organism evidence="6 7">
    <name type="scientific">Niabella ginsenosidivorans</name>
    <dbReference type="NCBI Taxonomy" id="1176587"/>
    <lineage>
        <taxon>Bacteria</taxon>
        <taxon>Pseudomonadati</taxon>
        <taxon>Bacteroidota</taxon>
        <taxon>Chitinophagia</taxon>
        <taxon>Chitinophagales</taxon>
        <taxon>Chitinophagaceae</taxon>
        <taxon>Niabella</taxon>
    </lineage>
</organism>
<dbReference type="PROSITE" id="PS00455">
    <property type="entry name" value="AMP_BINDING"/>
    <property type="match status" value="1"/>
</dbReference>
<dbReference type="InterPro" id="IPR036736">
    <property type="entry name" value="ACP-like_sf"/>
</dbReference>
<dbReference type="STRING" id="1176587.A8C56_02625"/>
<dbReference type="Gene3D" id="2.30.38.10">
    <property type="entry name" value="Luciferase, Domain 3"/>
    <property type="match status" value="1"/>
</dbReference>
<name>A0A1A9HZW3_9BACT</name>
<dbReference type="KEGG" id="nia:A8C56_02625"/>
<evidence type="ECO:0000256" key="2">
    <source>
        <dbReference type="ARBA" id="ARBA00006432"/>
    </source>
</evidence>
<evidence type="ECO:0000256" key="3">
    <source>
        <dbReference type="ARBA" id="ARBA00022450"/>
    </source>
</evidence>
<dbReference type="InterPro" id="IPR020459">
    <property type="entry name" value="AMP-binding"/>
</dbReference>
<dbReference type="Gene3D" id="3.30.300.30">
    <property type="match status" value="1"/>
</dbReference>
<protein>
    <recommendedName>
        <fullName evidence="5">Carrier domain-containing protein</fullName>
    </recommendedName>
</protein>
<dbReference type="OrthoDB" id="4317020at2"/>
<dbReference type="GO" id="GO:0044550">
    <property type="term" value="P:secondary metabolite biosynthetic process"/>
    <property type="evidence" value="ECO:0007669"/>
    <property type="project" value="UniProtKB-ARBA"/>
</dbReference>
<dbReference type="InterPro" id="IPR029058">
    <property type="entry name" value="AB_hydrolase_fold"/>
</dbReference>
<dbReference type="GO" id="GO:0031177">
    <property type="term" value="F:phosphopantetheine binding"/>
    <property type="evidence" value="ECO:0007669"/>
    <property type="project" value="InterPro"/>
</dbReference>
<dbReference type="Pfam" id="PF00501">
    <property type="entry name" value="AMP-binding"/>
    <property type="match status" value="1"/>
</dbReference>
<dbReference type="Proteomes" id="UP000077667">
    <property type="component" value="Chromosome"/>
</dbReference>
<evidence type="ECO:0000313" key="7">
    <source>
        <dbReference type="Proteomes" id="UP000077667"/>
    </source>
</evidence>
<sequence>MDEINKTIDLNNTFSAYPNEKALGELLTEQVKKHPHHIALKFKESVFSYELLHTRVNQLARLLVDSGIQVGDKIGLSLDRSAEMVICFLAVLKAGAAYVPLDPGFPAERLKYMLEDSAAKALITSKKLNSFSGASQQVIYTEDAFAEIDKYEAGDLAVGVGGNDLAYILYTSGSTGKPKGVQIEHHSLINLLLSMQKAPGMKQGDVLLSVTTISFDIFELELYLPLLCGGTLIIADKDVSRDGRKILDIVRNEKVTVLQATPYTWKMLLESGWDEYLPLKALCGGEALSQKLASQLLPKCAELWNMYGPTETTIWSTVKKIEDAVVPITIGKPIDNTTVYILNDRLQLQEAGETGEICIGGEGVARGYLNRPELNGEKFIEDTFGSVAGKKLYRTGDLGKLTAEGEIICLGRMDHQIKIRGFRIETEEIEASLTQLDNIVDAVVILHTDAVGNQRLVAYVTNETEIEATELKTYIHNWEQKLSNSLPEYMLPQAYVPLLRFPQTPNGKIDKKALPEPVFKSDLTEYEAAVTDTEKSLVDIWQKYLGIEQPGIDDDFFDLGGHSIIAVQIMVQIEKQMGRLLPISAFFKHPTIRMLARVIDGNETDEDWKSLVRIKAGTKPPLYIVHGIGLNVLIFHDLAKYLDPEQPVFGFQALGLDGKDEPLDDFKEIAAFYIKEMLEQNPDGPYNLLGYSMGGIIALEMAKQLRGMGKKVTMLGMLDTNLREHDGDHKPAILFNKIKRQFSKALFIGKSLFIHPLRTINYQLLVMKRKFQYIFSRKPPLRPELPNDDIPEYMEQIIAGLERGMMNYRVEPYNGKIFLFKAKERVYYVDDSKYLGWKKYAKGGIIIKHVPGDHKVLLHPPNVIEFAKVMQQVLNKL</sequence>
<dbReference type="Gene3D" id="3.40.50.980">
    <property type="match status" value="2"/>
</dbReference>
<evidence type="ECO:0000313" key="6">
    <source>
        <dbReference type="EMBL" id="ANH80020.1"/>
    </source>
</evidence>
<dbReference type="PANTHER" id="PTHR45527">
    <property type="entry name" value="NONRIBOSOMAL PEPTIDE SYNTHETASE"/>
    <property type="match status" value="1"/>
</dbReference>
<dbReference type="InterPro" id="IPR000873">
    <property type="entry name" value="AMP-dep_synth/lig_dom"/>
</dbReference>
<dbReference type="InterPro" id="IPR009081">
    <property type="entry name" value="PP-bd_ACP"/>
</dbReference>
<dbReference type="CDD" id="cd12116">
    <property type="entry name" value="A_NRPS_Ta1_like"/>
    <property type="match status" value="1"/>
</dbReference>
<dbReference type="GO" id="GO:0005737">
    <property type="term" value="C:cytoplasm"/>
    <property type="evidence" value="ECO:0007669"/>
    <property type="project" value="TreeGrafter"/>
</dbReference>
<dbReference type="AlphaFoldDB" id="A0A1A9HZW3"/>
<dbReference type="PRINTS" id="PR00154">
    <property type="entry name" value="AMPBINDING"/>
</dbReference>
<dbReference type="FunFam" id="1.10.1200.10:FF:000005">
    <property type="entry name" value="Nonribosomal peptide synthetase 1"/>
    <property type="match status" value="1"/>
</dbReference>
<reference evidence="6 7" key="1">
    <citation type="submission" date="2016-05" db="EMBL/GenBank/DDBJ databases">
        <title>Niabella ginsenosidivorans BS26 whole genome sequencing.</title>
        <authorList>
            <person name="Im W.T."/>
            <person name="Siddiqi M.Z."/>
        </authorList>
    </citation>
    <scope>NUCLEOTIDE SEQUENCE [LARGE SCALE GENOMIC DNA]</scope>
    <source>
        <strain evidence="6 7">BS26</strain>
    </source>
</reference>
<dbReference type="NCBIfam" id="TIGR01733">
    <property type="entry name" value="AA-adenyl-dom"/>
    <property type="match status" value="1"/>
</dbReference>
<dbReference type="Pfam" id="PF00550">
    <property type="entry name" value="PP-binding"/>
    <property type="match status" value="1"/>
</dbReference>
<dbReference type="SUPFAM" id="SSF47336">
    <property type="entry name" value="ACP-like"/>
    <property type="match status" value="1"/>
</dbReference>
<gene>
    <name evidence="6" type="ORF">A8C56_02625</name>
</gene>
<dbReference type="InterPro" id="IPR010071">
    <property type="entry name" value="AA_adenyl_dom"/>
</dbReference>